<dbReference type="GO" id="GO:0006313">
    <property type="term" value="P:DNA transposition"/>
    <property type="evidence" value="ECO:0007669"/>
    <property type="project" value="InterPro"/>
</dbReference>
<dbReference type="InterPro" id="IPR002492">
    <property type="entry name" value="Transposase_Tc1-like"/>
</dbReference>
<evidence type="ECO:0000256" key="1">
    <source>
        <dbReference type="SAM" id="MobiDB-lite"/>
    </source>
</evidence>
<dbReference type="AlphaFoldDB" id="A0A3Q1GB95"/>
<proteinExistence type="predicted"/>
<dbReference type="InterPro" id="IPR036397">
    <property type="entry name" value="RNaseH_sf"/>
</dbReference>
<dbReference type="GO" id="GO:0015074">
    <property type="term" value="P:DNA integration"/>
    <property type="evidence" value="ECO:0007669"/>
    <property type="project" value="InterPro"/>
</dbReference>
<dbReference type="Gene3D" id="3.30.420.10">
    <property type="entry name" value="Ribonuclease H-like superfamily/Ribonuclease H"/>
    <property type="match status" value="2"/>
</dbReference>
<feature type="compositionally biased region" description="Polar residues" evidence="1">
    <location>
        <begin position="18"/>
        <end position="29"/>
    </location>
</feature>
<organism evidence="3 4">
    <name type="scientific">Acanthochromis polyacanthus</name>
    <name type="common">spiny chromis</name>
    <dbReference type="NCBI Taxonomy" id="80966"/>
    <lineage>
        <taxon>Eukaryota</taxon>
        <taxon>Metazoa</taxon>
        <taxon>Chordata</taxon>
        <taxon>Craniata</taxon>
        <taxon>Vertebrata</taxon>
        <taxon>Euteleostomi</taxon>
        <taxon>Actinopterygii</taxon>
        <taxon>Neopterygii</taxon>
        <taxon>Teleostei</taxon>
        <taxon>Neoteleostei</taxon>
        <taxon>Acanthomorphata</taxon>
        <taxon>Ovalentaria</taxon>
        <taxon>Pomacentridae</taxon>
        <taxon>Acanthochromis</taxon>
    </lineage>
</organism>
<dbReference type="GeneTree" id="ENSGT01150000286900"/>
<dbReference type="Pfam" id="PF01498">
    <property type="entry name" value="HTH_Tnp_Tc3_2"/>
    <property type="match status" value="1"/>
</dbReference>
<reference evidence="3" key="2">
    <citation type="submission" date="2025-09" db="UniProtKB">
        <authorList>
            <consortium name="Ensembl"/>
        </authorList>
    </citation>
    <scope>IDENTIFICATION</scope>
</reference>
<evidence type="ECO:0000259" key="2">
    <source>
        <dbReference type="Pfam" id="PF01498"/>
    </source>
</evidence>
<dbReference type="InParanoid" id="A0A3Q1GB95"/>
<dbReference type="GO" id="GO:0003677">
    <property type="term" value="F:DNA binding"/>
    <property type="evidence" value="ECO:0007669"/>
    <property type="project" value="InterPro"/>
</dbReference>
<evidence type="ECO:0000313" key="4">
    <source>
        <dbReference type="Proteomes" id="UP000257200"/>
    </source>
</evidence>
<sequence length="259" mass="29456">MAKTRNLAQENMHEDTDSQPGRVQLSRTNSLEDKPRSGRPMVSSGKPLNDITGASCSTSTVREQLLDHGFRSYKANKKPLINERQRLTQRCWAHKNWTARNWKKILWSDEVRRRPGKALSPACTVPTVNAAGVGHPTVCDGTLNSAKYYAILQIHMLPSAHALFHQRQTGCFNKIMLLEHIQDQQNLAAGDQLNPWTSTVEKLWWIIKRSVSKYKPKNLEELKAVIQEEWDQIIPQQCERLVGNMSARIRALLLLMAGL</sequence>
<dbReference type="Ensembl" id="ENSAPOT00000001258.1">
    <property type="protein sequence ID" value="ENSAPOP00000027428.1"/>
    <property type="gene ID" value="ENSAPOG00000011936.1"/>
</dbReference>
<feature type="domain" description="Transposase Tc1-like" evidence="2">
    <location>
        <begin position="49"/>
        <end position="88"/>
    </location>
</feature>
<keyword evidence="4" id="KW-1185">Reference proteome</keyword>
<dbReference type="Proteomes" id="UP000257200">
    <property type="component" value="Unplaced"/>
</dbReference>
<reference evidence="3" key="1">
    <citation type="submission" date="2025-08" db="UniProtKB">
        <authorList>
            <consortium name="Ensembl"/>
        </authorList>
    </citation>
    <scope>IDENTIFICATION</scope>
</reference>
<dbReference type="STRING" id="80966.ENSAPOP00000027428"/>
<accession>A0A3Q1GB95</accession>
<feature type="region of interest" description="Disordered" evidence="1">
    <location>
        <begin position="1"/>
        <end position="54"/>
    </location>
</feature>
<evidence type="ECO:0000313" key="3">
    <source>
        <dbReference type="Ensembl" id="ENSAPOP00000027428.1"/>
    </source>
</evidence>
<name>A0A3Q1GB95_9TELE</name>
<protein>
    <recommendedName>
        <fullName evidence="2">Transposase Tc1-like domain-containing protein</fullName>
    </recommendedName>
</protein>